<evidence type="ECO:0000313" key="2">
    <source>
        <dbReference type="EMBL" id="GHF15294.1"/>
    </source>
</evidence>
<sequence>MAHVLQAQPLGVPAQVGQFGQDGGVDGGGARAAQHRHGELGERADPAAQLVRQHLLQLGQRPHRALADALDALSGGGAQAHGDGDGLVVVQQQRREFGARAEPVAAAGAGAGVHRVAQFAQLVHVPADGARGDAEALGEVGAGPLAVGLEEGEQTQQTCRGLEHGGESGSPRGQVLSSVPGDGPGPVVTAGAVRAGRDGTGDDHRTPVNAARSSGVDRRRPVPAGRFDSVRRGA</sequence>
<reference evidence="2" key="1">
    <citation type="journal article" date="2014" name="Int. J. Syst. Evol. Microbiol.">
        <title>Complete genome sequence of Corynebacterium casei LMG S-19264T (=DSM 44701T), isolated from a smear-ripened cheese.</title>
        <authorList>
            <consortium name="US DOE Joint Genome Institute (JGI-PGF)"/>
            <person name="Walter F."/>
            <person name="Albersmeier A."/>
            <person name="Kalinowski J."/>
            <person name="Ruckert C."/>
        </authorList>
    </citation>
    <scope>NUCLEOTIDE SEQUENCE</scope>
    <source>
        <strain evidence="2">JCM 4477</strain>
    </source>
</reference>
<comment type="caution">
    <text evidence="2">The sequence shown here is derived from an EMBL/GenBank/DDBJ whole genome shotgun (WGS) entry which is preliminary data.</text>
</comment>
<feature type="compositionally biased region" description="Basic and acidic residues" evidence="1">
    <location>
        <begin position="195"/>
        <end position="206"/>
    </location>
</feature>
<reference evidence="2" key="2">
    <citation type="submission" date="2020-09" db="EMBL/GenBank/DDBJ databases">
        <authorList>
            <person name="Sun Q."/>
            <person name="Ohkuma M."/>
        </authorList>
    </citation>
    <scope>NUCLEOTIDE SEQUENCE</scope>
    <source>
        <strain evidence="2">JCM 4477</strain>
    </source>
</reference>
<protein>
    <submittedName>
        <fullName evidence="2">Uncharacterized protein</fullName>
    </submittedName>
</protein>
<feature type="region of interest" description="Disordered" evidence="1">
    <location>
        <begin position="15"/>
        <end position="36"/>
    </location>
</feature>
<feature type="compositionally biased region" description="Gly residues" evidence="1">
    <location>
        <begin position="20"/>
        <end position="30"/>
    </location>
</feature>
<dbReference type="EMBL" id="BNBI01000010">
    <property type="protein sequence ID" value="GHF15294.1"/>
    <property type="molecule type" value="Genomic_DNA"/>
</dbReference>
<dbReference type="AlphaFoldDB" id="A0A919AM58"/>
<feature type="region of interest" description="Disordered" evidence="1">
    <location>
        <begin position="158"/>
        <end position="234"/>
    </location>
</feature>
<organism evidence="2 3">
    <name type="scientific">Streptomyces fumanus</name>
    <dbReference type="NCBI Taxonomy" id="67302"/>
    <lineage>
        <taxon>Bacteria</taxon>
        <taxon>Bacillati</taxon>
        <taxon>Actinomycetota</taxon>
        <taxon>Actinomycetes</taxon>
        <taxon>Kitasatosporales</taxon>
        <taxon>Streptomycetaceae</taxon>
        <taxon>Streptomyces</taxon>
    </lineage>
</organism>
<name>A0A919AM58_9ACTN</name>
<gene>
    <name evidence="2" type="ORF">GCM10018772_45440</name>
</gene>
<dbReference type="Proteomes" id="UP000630718">
    <property type="component" value="Unassembled WGS sequence"/>
</dbReference>
<keyword evidence="3" id="KW-1185">Reference proteome</keyword>
<accession>A0A919AM58</accession>
<proteinExistence type="predicted"/>
<evidence type="ECO:0000313" key="3">
    <source>
        <dbReference type="Proteomes" id="UP000630718"/>
    </source>
</evidence>
<evidence type="ECO:0000256" key="1">
    <source>
        <dbReference type="SAM" id="MobiDB-lite"/>
    </source>
</evidence>